<name>A0A645FCI8_9ZZZZ</name>
<organism evidence="2">
    <name type="scientific">bioreactor metagenome</name>
    <dbReference type="NCBI Taxonomy" id="1076179"/>
    <lineage>
        <taxon>unclassified sequences</taxon>
        <taxon>metagenomes</taxon>
        <taxon>ecological metagenomes</taxon>
    </lineage>
</organism>
<dbReference type="EMBL" id="VSSQ01058316">
    <property type="protein sequence ID" value="MPN12041.1"/>
    <property type="molecule type" value="Genomic_DNA"/>
</dbReference>
<feature type="transmembrane region" description="Helical" evidence="1">
    <location>
        <begin position="112"/>
        <end position="135"/>
    </location>
</feature>
<sequence>MYLVDEKDIVFVQVGEQRGEIAGLFYRGAGGYADIDAHLRRNYPGQSRLAEPRRAVEQNVIERLCALFCRRYEYRQVFLCFLLPDILRKRVRTKRYFVGGVLAEQSFCDYRLIVQLVSVIYTQTCFASLIFILSYF</sequence>
<evidence type="ECO:0000256" key="1">
    <source>
        <dbReference type="SAM" id="Phobius"/>
    </source>
</evidence>
<keyword evidence="1" id="KW-0812">Transmembrane</keyword>
<keyword evidence="1" id="KW-0472">Membrane</keyword>
<proteinExistence type="predicted"/>
<accession>A0A645FCI8</accession>
<gene>
    <name evidence="2" type="ORF">SDC9_159351</name>
</gene>
<protein>
    <submittedName>
        <fullName evidence="2">Uncharacterized protein</fullName>
    </submittedName>
</protein>
<evidence type="ECO:0000313" key="2">
    <source>
        <dbReference type="EMBL" id="MPN12041.1"/>
    </source>
</evidence>
<keyword evidence="1" id="KW-1133">Transmembrane helix</keyword>
<comment type="caution">
    <text evidence="2">The sequence shown here is derived from an EMBL/GenBank/DDBJ whole genome shotgun (WGS) entry which is preliminary data.</text>
</comment>
<dbReference type="AlphaFoldDB" id="A0A645FCI8"/>
<reference evidence="2" key="1">
    <citation type="submission" date="2019-08" db="EMBL/GenBank/DDBJ databases">
        <authorList>
            <person name="Kucharzyk K."/>
            <person name="Murdoch R.W."/>
            <person name="Higgins S."/>
            <person name="Loffler F."/>
        </authorList>
    </citation>
    <scope>NUCLEOTIDE SEQUENCE</scope>
</reference>